<accession>A0A812TLJ5</accession>
<evidence type="ECO:0000313" key="1">
    <source>
        <dbReference type="EMBL" id="CAE7541565.1"/>
    </source>
</evidence>
<keyword evidence="2" id="KW-1185">Reference proteome</keyword>
<organism evidence="1 2">
    <name type="scientific">Symbiodinium pilosum</name>
    <name type="common">Dinoflagellate</name>
    <dbReference type="NCBI Taxonomy" id="2952"/>
    <lineage>
        <taxon>Eukaryota</taxon>
        <taxon>Sar</taxon>
        <taxon>Alveolata</taxon>
        <taxon>Dinophyceae</taxon>
        <taxon>Suessiales</taxon>
        <taxon>Symbiodiniaceae</taxon>
        <taxon>Symbiodinium</taxon>
    </lineage>
</organism>
<protein>
    <submittedName>
        <fullName evidence="1">CHR12 protein</fullName>
    </submittedName>
</protein>
<gene>
    <name evidence="1" type="primary">CHR12</name>
    <name evidence="1" type="ORF">SPIL2461_LOCUS14331</name>
</gene>
<reference evidence="1" key="1">
    <citation type="submission" date="2021-02" db="EMBL/GenBank/DDBJ databases">
        <authorList>
            <person name="Dougan E. K."/>
            <person name="Rhodes N."/>
            <person name="Thang M."/>
            <person name="Chan C."/>
        </authorList>
    </citation>
    <scope>NUCLEOTIDE SEQUENCE</scope>
</reference>
<dbReference type="OrthoDB" id="10428917at2759"/>
<sequence>MNLQPGSAKPTSVPSTWWTSQTSSKWHKTSAPNFGGASNFLTDIFELMGSAPEVQTKVEAQLNVVGCVLASQQAVRSILNCSQVLSAAHDHFTSSLAESIQSVASKPNENKCFNRWLSWDDASGNIPSSCSRGMLLQMRLGPKTVARWAYLSEKFGLPARDLGELGDFVKDYMLIKNTPAGDSKQARVFLSRSFMEADPPQIAIHHPMVSNPSLMDAVSAMANEIVQLLSTGSG</sequence>
<comment type="caution">
    <text evidence="1">The sequence shown here is derived from an EMBL/GenBank/DDBJ whole genome shotgun (WGS) entry which is preliminary data.</text>
</comment>
<name>A0A812TLJ5_SYMPI</name>
<proteinExistence type="predicted"/>
<dbReference type="AlphaFoldDB" id="A0A812TLJ5"/>
<dbReference type="EMBL" id="CAJNIZ010033002">
    <property type="protein sequence ID" value="CAE7541565.1"/>
    <property type="molecule type" value="Genomic_DNA"/>
</dbReference>
<evidence type="ECO:0000313" key="2">
    <source>
        <dbReference type="Proteomes" id="UP000649617"/>
    </source>
</evidence>
<dbReference type="Proteomes" id="UP000649617">
    <property type="component" value="Unassembled WGS sequence"/>
</dbReference>